<evidence type="ECO:0000256" key="4">
    <source>
        <dbReference type="ARBA" id="ARBA00007439"/>
    </source>
</evidence>
<dbReference type="EMBL" id="VJMZ01000001">
    <property type="protein sequence ID" value="TRM10622.1"/>
    <property type="molecule type" value="Genomic_DNA"/>
</dbReference>
<evidence type="ECO:0000256" key="2">
    <source>
        <dbReference type="ARBA" id="ARBA00002147"/>
    </source>
</evidence>
<evidence type="ECO:0000256" key="1">
    <source>
        <dbReference type="ARBA" id="ARBA00000056"/>
    </source>
</evidence>
<dbReference type="PANTHER" id="PTHR36204:SF1">
    <property type="entry name" value="N-ACETYLMANNOSAMINE-6-PHOSPHATE 2-EPIMERASE-RELATED"/>
    <property type="match status" value="1"/>
</dbReference>
<keyword evidence="9" id="KW-1185">Reference proteome</keyword>
<dbReference type="FunFam" id="3.20.20.70:FF:000035">
    <property type="entry name" value="Putative N-acetylmannosamine-6-phosphate 2-epimerase"/>
    <property type="match status" value="1"/>
</dbReference>
<dbReference type="CDD" id="cd04729">
    <property type="entry name" value="NanE"/>
    <property type="match status" value="1"/>
</dbReference>
<evidence type="ECO:0000256" key="3">
    <source>
        <dbReference type="ARBA" id="ARBA00005081"/>
    </source>
</evidence>
<keyword evidence="6 7" id="KW-0119">Carbohydrate metabolism</keyword>
<dbReference type="GO" id="GO:0006053">
    <property type="term" value="P:N-acetylmannosamine catabolic process"/>
    <property type="evidence" value="ECO:0007669"/>
    <property type="project" value="TreeGrafter"/>
</dbReference>
<comment type="function">
    <text evidence="2 7">Converts N-acetylmannosamine-6-phosphate (ManNAc-6-P) to N-acetylglucosamine-6-phosphate (GlcNAc-6-P).</text>
</comment>
<dbReference type="NCBIfam" id="NF002231">
    <property type="entry name" value="PRK01130.1"/>
    <property type="match status" value="1"/>
</dbReference>
<evidence type="ECO:0000313" key="9">
    <source>
        <dbReference type="Proteomes" id="UP000319280"/>
    </source>
</evidence>
<evidence type="ECO:0000256" key="6">
    <source>
        <dbReference type="ARBA" id="ARBA00023277"/>
    </source>
</evidence>
<dbReference type="PANTHER" id="PTHR36204">
    <property type="entry name" value="N-ACETYLMANNOSAMINE-6-PHOSPHATE 2-EPIMERASE-RELATED"/>
    <property type="match status" value="1"/>
</dbReference>
<dbReference type="EC" id="5.1.3.9" evidence="7"/>
<dbReference type="HAMAP" id="MF_01235">
    <property type="entry name" value="ManNAc6P_epimer"/>
    <property type="match status" value="1"/>
</dbReference>
<dbReference type="AlphaFoldDB" id="A0A549YFG3"/>
<gene>
    <name evidence="7" type="primary">nanE</name>
    <name evidence="8" type="ORF">FH966_02175</name>
</gene>
<comment type="catalytic activity">
    <reaction evidence="1 7">
        <text>an N-acyl-D-glucosamine 6-phosphate = an N-acyl-D-mannosamine 6-phosphate</text>
        <dbReference type="Rhea" id="RHEA:23932"/>
        <dbReference type="ChEBI" id="CHEBI:57599"/>
        <dbReference type="ChEBI" id="CHEBI:57666"/>
        <dbReference type="EC" id="5.1.3.9"/>
    </reaction>
</comment>
<dbReference type="UniPathway" id="UPA00629">
    <property type="reaction ID" value="UER00682"/>
</dbReference>
<organism evidence="8 9">
    <name type="scientific">Lentibacillus cibarius</name>
    <dbReference type="NCBI Taxonomy" id="2583219"/>
    <lineage>
        <taxon>Bacteria</taxon>
        <taxon>Bacillati</taxon>
        <taxon>Bacillota</taxon>
        <taxon>Bacilli</taxon>
        <taxon>Bacillales</taxon>
        <taxon>Bacillaceae</taxon>
        <taxon>Lentibacillus</taxon>
    </lineage>
</organism>
<dbReference type="GO" id="GO:0005975">
    <property type="term" value="P:carbohydrate metabolic process"/>
    <property type="evidence" value="ECO:0007669"/>
    <property type="project" value="UniProtKB-UniRule"/>
</dbReference>
<dbReference type="InterPro" id="IPR007260">
    <property type="entry name" value="NanE"/>
</dbReference>
<sequence>MDVLEKINKALIVSCQALEDEPLHGSRMMSKMALAAEQGGASGIRANTVQDIQAIKKEVDLPIIGIIKKDFTDSDVFITPTIDEVDALYREGVDIIALDATSQKRPDGKSFKAFFSEVKATYPDQLFMADISTLEEAIHAEEAGVDIVASTLAGYTPYSKDTVPMNLVTELLEHLSIPVIAEGNFDSPEKVKKALQLGAHAVVVGSAITRPQCITEKFSQAVLELDNQSTEGKVIE</sequence>
<dbReference type="InterPro" id="IPR011060">
    <property type="entry name" value="RibuloseP-bd_barrel"/>
</dbReference>
<proteinExistence type="inferred from homology"/>
<dbReference type="GO" id="GO:0005829">
    <property type="term" value="C:cytosol"/>
    <property type="evidence" value="ECO:0007669"/>
    <property type="project" value="TreeGrafter"/>
</dbReference>
<dbReference type="RefSeq" id="WP_142789905.1">
    <property type="nucleotide sequence ID" value="NZ_VJMZ01000001.1"/>
</dbReference>
<dbReference type="SUPFAM" id="SSF51366">
    <property type="entry name" value="Ribulose-phoshate binding barrel"/>
    <property type="match status" value="1"/>
</dbReference>
<keyword evidence="5 7" id="KW-0413">Isomerase</keyword>
<evidence type="ECO:0000256" key="5">
    <source>
        <dbReference type="ARBA" id="ARBA00023235"/>
    </source>
</evidence>
<protein>
    <recommendedName>
        <fullName evidence="7">Putative N-acetylmannosamine-6-phosphate 2-epimerase</fullName>
        <ecNumber evidence="7">5.1.3.9</ecNumber>
    </recommendedName>
    <alternativeName>
        <fullName evidence="7">ManNAc-6-P epimerase</fullName>
    </alternativeName>
</protein>
<comment type="similarity">
    <text evidence="4 7">Belongs to the NanE family.</text>
</comment>
<accession>A0A549YFG3</accession>
<evidence type="ECO:0000313" key="8">
    <source>
        <dbReference type="EMBL" id="TRM10622.1"/>
    </source>
</evidence>
<comment type="caution">
    <text evidence="8">The sequence shown here is derived from an EMBL/GenBank/DDBJ whole genome shotgun (WGS) entry which is preliminary data.</text>
</comment>
<dbReference type="Gene3D" id="3.20.20.70">
    <property type="entry name" value="Aldolase class I"/>
    <property type="match status" value="1"/>
</dbReference>
<comment type="pathway">
    <text evidence="3 7">Amino-sugar metabolism; N-acetylneuraminate degradation; D-fructose 6-phosphate from N-acetylneuraminate: step 3/5.</text>
</comment>
<name>A0A549YFG3_9BACI</name>
<evidence type="ECO:0000256" key="7">
    <source>
        <dbReference type="HAMAP-Rule" id="MF_01235"/>
    </source>
</evidence>
<dbReference type="Proteomes" id="UP000319280">
    <property type="component" value="Unassembled WGS sequence"/>
</dbReference>
<dbReference type="GO" id="GO:0047465">
    <property type="term" value="F:N-acylglucosamine-6-phosphate 2-epimerase activity"/>
    <property type="evidence" value="ECO:0007669"/>
    <property type="project" value="UniProtKB-EC"/>
</dbReference>
<dbReference type="InterPro" id="IPR013785">
    <property type="entry name" value="Aldolase_TIM"/>
</dbReference>
<dbReference type="GO" id="GO:0019262">
    <property type="term" value="P:N-acetylneuraminate catabolic process"/>
    <property type="evidence" value="ECO:0007669"/>
    <property type="project" value="UniProtKB-UniRule"/>
</dbReference>
<reference evidence="8 9" key="1">
    <citation type="submission" date="2019-07" db="EMBL/GenBank/DDBJ databases">
        <title>Genomic analysis of Lentibacillus sp. NKC851-2.</title>
        <authorList>
            <person name="Oh Y.J."/>
        </authorList>
    </citation>
    <scope>NUCLEOTIDE SEQUENCE [LARGE SCALE GENOMIC DNA]</scope>
    <source>
        <strain evidence="8 9">NKC851-2</strain>
    </source>
</reference>
<dbReference type="Pfam" id="PF04131">
    <property type="entry name" value="NanE"/>
    <property type="match status" value="1"/>
</dbReference>